<evidence type="ECO:0000313" key="1">
    <source>
        <dbReference type="EMBL" id="KDS53613.1"/>
    </source>
</evidence>
<evidence type="ECO:0000313" key="2">
    <source>
        <dbReference type="EMBL" id="KDS54946.1"/>
    </source>
</evidence>
<dbReference type="EMBL" id="JNHN01000137">
    <property type="protein sequence ID" value="KDS53613.1"/>
    <property type="molecule type" value="Genomic_DNA"/>
</dbReference>
<name>A0A078S3F1_BACUN</name>
<dbReference type="PATRIC" id="fig|1339349.3.peg.1057"/>
<evidence type="ECO:0000313" key="3">
    <source>
        <dbReference type="EMBL" id="KDS59646.1"/>
    </source>
</evidence>
<accession>A0A078S3F1</accession>
<sequence>MLPHFCIASTASVMPMNRGIQGAGGSVEAKMMKTVMKKQQLS</sequence>
<evidence type="ECO:0000313" key="4">
    <source>
        <dbReference type="Proteomes" id="UP000028013"/>
    </source>
</evidence>
<reference evidence="1 4" key="1">
    <citation type="submission" date="2014-04" db="EMBL/GenBank/DDBJ databases">
        <authorList>
            <person name="Sears C."/>
            <person name="Carroll K."/>
            <person name="Sack B.R."/>
            <person name="Qadri F."/>
            <person name="Myers L.L."/>
            <person name="Chung G.-T."/>
            <person name="Escheverria P."/>
            <person name="Fraser C.M."/>
            <person name="Sadzewicz L."/>
            <person name="Shefchek K.A."/>
            <person name="Tallon L."/>
            <person name="Das S.P."/>
            <person name="Daugherty S."/>
            <person name="Mongodin E.F."/>
        </authorList>
    </citation>
    <scope>NUCLEOTIDE SEQUENCE [LARGE SCALE GENOMIC DNA]</scope>
    <source>
        <strain evidence="1 4">3978 T3 ii</strain>
    </source>
</reference>
<dbReference type="EMBL" id="JNHN01000058">
    <property type="protein sequence ID" value="KDS59646.1"/>
    <property type="molecule type" value="Genomic_DNA"/>
</dbReference>
<comment type="caution">
    <text evidence="1">The sequence shown here is derived from an EMBL/GenBank/DDBJ whole genome shotgun (WGS) entry which is preliminary data.</text>
</comment>
<organism evidence="1 4">
    <name type="scientific">Bacteroides uniformis str. 3978 T3 ii</name>
    <dbReference type="NCBI Taxonomy" id="1339349"/>
    <lineage>
        <taxon>Bacteria</taxon>
        <taxon>Pseudomonadati</taxon>
        <taxon>Bacteroidota</taxon>
        <taxon>Bacteroidia</taxon>
        <taxon>Bacteroidales</taxon>
        <taxon>Bacteroidaceae</taxon>
        <taxon>Bacteroides</taxon>
    </lineage>
</organism>
<gene>
    <name evidence="3" type="ORF">M094_3591</name>
    <name evidence="2" type="ORF">M094_4277</name>
    <name evidence="1" type="ORF">M094_4396</name>
</gene>
<proteinExistence type="predicted"/>
<protein>
    <submittedName>
        <fullName evidence="1">Uncharacterized protein</fullName>
    </submittedName>
</protein>
<dbReference type="Proteomes" id="UP000028013">
    <property type="component" value="Unassembled WGS sequence"/>
</dbReference>
<dbReference type="EMBL" id="JNHN01000123">
    <property type="protein sequence ID" value="KDS54946.1"/>
    <property type="molecule type" value="Genomic_DNA"/>
</dbReference>
<dbReference type="AlphaFoldDB" id="A0A078S3F1"/>